<proteinExistence type="inferred from homology"/>
<evidence type="ECO:0000256" key="6">
    <source>
        <dbReference type="SAM" id="MobiDB-lite"/>
    </source>
</evidence>
<feature type="region of interest" description="Disordered" evidence="6">
    <location>
        <begin position="231"/>
        <end position="257"/>
    </location>
</feature>
<evidence type="ECO:0000256" key="2">
    <source>
        <dbReference type="ARBA" id="ARBA00007262"/>
    </source>
</evidence>
<dbReference type="GO" id="GO:0016020">
    <property type="term" value="C:membrane"/>
    <property type="evidence" value="ECO:0007669"/>
    <property type="project" value="UniProtKB-SubCell"/>
</dbReference>
<dbReference type="OrthoDB" id="3068660at2759"/>
<dbReference type="InterPro" id="IPR009311">
    <property type="entry name" value="IFI6/IFI27-like"/>
</dbReference>
<gene>
    <name evidence="8" type="ORF">FA13DRAFT_1815388</name>
</gene>
<evidence type="ECO:0000313" key="9">
    <source>
        <dbReference type="Proteomes" id="UP000298030"/>
    </source>
</evidence>
<keyword evidence="3 7" id="KW-0812">Transmembrane</keyword>
<evidence type="ECO:0000256" key="7">
    <source>
        <dbReference type="SAM" id="Phobius"/>
    </source>
</evidence>
<evidence type="ECO:0000256" key="5">
    <source>
        <dbReference type="ARBA" id="ARBA00023136"/>
    </source>
</evidence>
<feature type="transmembrane region" description="Helical" evidence="7">
    <location>
        <begin position="133"/>
        <end position="151"/>
    </location>
</feature>
<feature type="compositionally biased region" description="Low complexity" evidence="6">
    <location>
        <begin position="231"/>
        <end position="242"/>
    </location>
</feature>
<dbReference type="PANTHER" id="PTHR16932">
    <property type="entry name" value="INTERFERON ALPHA-INDUCIBLE PROTEIN 27"/>
    <property type="match status" value="1"/>
</dbReference>
<keyword evidence="4 7" id="KW-1133">Transmembrane helix</keyword>
<dbReference type="AlphaFoldDB" id="A0A4Y7T5L2"/>
<dbReference type="InterPro" id="IPR038213">
    <property type="entry name" value="IFI6/IFI27-like_sf"/>
</dbReference>
<comment type="similarity">
    <text evidence="2">Belongs to the IFI6/IFI27 family.</text>
</comment>
<accession>A0A4Y7T5L2</accession>
<sequence>MAVIVPLSPESLKARLLVWANTSSRYPFFKGNSKDLASWFEIVERACEENEIPDLQYAEAAIVFIQDDLQHVMEERRVRYLQESGDLYWEWNDFKDDIRRVIVEAEKIMAEKEKTPLDKAKDGLEKLRSEHPYIFASAGSALMISGSFVIIPMLGILALNAIGFTATGVAAGSFAAFVQSIFYRGATAGIFSVLQSMGATAVLPATGAIAGGMSAVGAGIASLVYGAQPSSNGTDSSSSNTDSPPPYSGPTSLGQPVEYSIYRSKKRGSVGKENVL</sequence>
<reference evidence="8 9" key="1">
    <citation type="journal article" date="2019" name="Nat. Ecol. Evol.">
        <title>Megaphylogeny resolves global patterns of mushroom evolution.</title>
        <authorList>
            <person name="Varga T."/>
            <person name="Krizsan K."/>
            <person name="Foldi C."/>
            <person name="Dima B."/>
            <person name="Sanchez-Garcia M."/>
            <person name="Sanchez-Ramirez S."/>
            <person name="Szollosi G.J."/>
            <person name="Szarkandi J.G."/>
            <person name="Papp V."/>
            <person name="Albert L."/>
            <person name="Andreopoulos W."/>
            <person name="Angelini C."/>
            <person name="Antonin V."/>
            <person name="Barry K.W."/>
            <person name="Bougher N.L."/>
            <person name="Buchanan P."/>
            <person name="Buyck B."/>
            <person name="Bense V."/>
            <person name="Catcheside P."/>
            <person name="Chovatia M."/>
            <person name="Cooper J."/>
            <person name="Damon W."/>
            <person name="Desjardin D."/>
            <person name="Finy P."/>
            <person name="Geml J."/>
            <person name="Haridas S."/>
            <person name="Hughes K."/>
            <person name="Justo A."/>
            <person name="Karasinski D."/>
            <person name="Kautmanova I."/>
            <person name="Kiss B."/>
            <person name="Kocsube S."/>
            <person name="Kotiranta H."/>
            <person name="LaButti K.M."/>
            <person name="Lechner B.E."/>
            <person name="Liimatainen K."/>
            <person name="Lipzen A."/>
            <person name="Lukacs Z."/>
            <person name="Mihaltcheva S."/>
            <person name="Morgado L.N."/>
            <person name="Niskanen T."/>
            <person name="Noordeloos M.E."/>
            <person name="Ohm R.A."/>
            <person name="Ortiz-Santana B."/>
            <person name="Ovrebo C."/>
            <person name="Racz N."/>
            <person name="Riley R."/>
            <person name="Savchenko A."/>
            <person name="Shiryaev A."/>
            <person name="Soop K."/>
            <person name="Spirin V."/>
            <person name="Szebenyi C."/>
            <person name="Tomsovsky M."/>
            <person name="Tulloss R.E."/>
            <person name="Uehling J."/>
            <person name="Grigoriev I.V."/>
            <person name="Vagvolgyi C."/>
            <person name="Papp T."/>
            <person name="Martin F.M."/>
            <person name="Miettinen O."/>
            <person name="Hibbett D.S."/>
            <person name="Nagy L.G."/>
        </authorList>
    </citation>
    <scope>NUCLEOTIDE SEQUENCE [LARGE SCALE GENOMIC DNA]</scope>
    <source>
        <strain evidence="8 9">FP101781</strain>
    </source>
</reference>
<dbReference type="PANTHER" id="PTHR16932:SF18">
    <property type="entry name" value="INTERFERON, ALPHA-INDUCIBLE PROTEIN 27-LIKE 2"/>
    <property type="match status" value="1"/>
</dbReference>
<evidence type="ECO:0000256" key="4">
    <source>
        <dbReference type="ARBA" id="ARBA00022989"/>
    </source>
</evidence>
<keyword evidence="9" id="KW-1185">Reference proteome</keyword>
<dbReference type="Gene3D" id="6.10.110.10">
    <property type="match status" value="1"/>
</dbReference>
<evidence type="ECO:0000313" key="8">
    <source>
        <dbReference type="EMBL" id="TEB29244.1"/>
    </source>
</evidence>
<comment type="subcellular location">
    <subcellularLocation>
        <location evidence="1">Membrane</location>
        <topology evidence="1">Multi-pass membrane protein</topology>
    </subcellularLocation>
</comment>
<evidence type="ECO:0000256" key="3">
    <source>
        <dbReference type="ARBA" id="ARBA00022692"/>
    </source>
</evidence>
<dbReference type="EMBL" id="QPFP01000028">
    <property type="protein sequence ID" value="TEB29244.1"/>
    <property type="molecule type" value="Genomic_DNA"/>
</dbReference>
<organism evidence="8 9">
    <name type="scientific">Coprinellus micaceus</name>
    <name type="common">Glistening ink-cap mushroom</name>
    <name type="synonym">Coprinus micaceus</name>
    <dbReference type="NCBI Taxonomy" id="71717"/>
    <lineage>
        <taxon>Eukaryota</taxon>
        <taxon>Fungi</taxon>
        <taxon>Dikarya</taxon>
        <taxon>Basidiomycota</taxon>
        <taxon>Agaricomycotina</taxon>
        <taxon>Agaricomycetes</taxon>
        <taxon>Agaricomycetidae</taxon>
        <taxon>Agaricales</taxon>
        <taxon>Agaricineae</taxon>
        <taxon>Psathyrellaceae</taxon>
        <taxon>Coprinellus</taxon>
    </lineage>
</organism>
<feature type="transmembrane region" description="Helical" evidence="7">
    <location>
        <begin position="157"/>
        <end position="178"/>
    </location>
</feature>
<evidence type="ECO:0000256" key="1">
    <source>
        <dbReference type="ARBA" id="ARBA00004141"/>
    </source>
</evidence>
<protein>
    <submittedName>
        <fullName evidence="8">Uncharacterized protein</fullName>
    </submittedName>
</protein>
<name>A0A4Y7T5L2_COPMI</name>
<keyword evidence="5 7" id="KW-0472">Membrane</keyword>
<dbReference type="Proteomes" id="UP000298030">
    <property type="component" value="Unassembled WGS sequence"/>
</dbReference>
<comment type="caution">
    <text evidence="8">The sequence shown here is derived from an EMBL/GenBank/DDBJ whole genome shotgun (WGS) entry which is preliminary data.</text>
</comment>